<gene>
    <name evidence="1" type="ORF">COS25_01345</name>
</gene>
<sequence>MFLSKLTRLFRPKSPKNYALEELQRIYMRLQQIIVTLPDEALLDVAGSYLTLSLLIGTKKIVGGLIGVGASSLVPMNMKGGSSNA</sequence>
<evidence type="ECO:0000313" key="1">
    <source>
        <dbReference type="EMBL" id="PIV45150.1"/>
    </source>
</evidence>
<reference evidence="2" key="1">
    <citation type="submission" date="2017-09" db="EMBL/GenBank/DDBJ databases">
        <title>Depth-based differentiation of microbial function through sediment-hosted aquifers and enrichment of novel symbionts in the deep terrestrial subsurface.</title>
        <authorList>
            <person name="Probst A.J."/>
            <person name="Ladd B."/>
            <person name="Jarett J.K."/>
            <person name="Geller-Mcgrath D.E."/>
            <person name="Sieber C.M.K."/>
            <person name="Emerson J.B."/>
            <person name="Anantharaman K."/>
            <person name="Thomas B.C."/>
            <person name="Malmstrom R."/>
            <person name="Stieglmeier M."/>
            <person name="Klingl A."/>
            <person name="Woyke T."/>
            <person name="Ryan C.M."/>
            <person name="Banfield J.F."/>
        </authorList>
    </citation>
    <scope>NUCLEOTIDE SEQUENCE [LARGE SCALE GENOMIC DNA]</scope>
</reference>
<dbReference type="EMBL" id="PETZ01000025">
    <property type="protein sequence ID" value="PIV45150.1"/>
    <property type="molecule type" value="Genomic_DNA"/>
</dbReference>
<dbReference type="AlphaFoldDB" id="A0A2M7D9P6"/>
<evidence type="ECO:0000313" key="2">
    <source>
        <dbReference type="Proteomes" id="UP000230864"/>
    </source>
</evidence>
<comment type="caution">
    <text evidence="1">The sequence shown here is derived from an EMBL/GenBank/DDBJ whole genome shotgun (WGS) entry which is preliminary data.</text>
</comment>
<name>A0A2M7D9P6_9BACT</name>
<accession>A0A2M7D9P6</accession>
<proteinExistence type="predicted"/>
<dbReference type="Proteomes" id="UP000230864">
    <property type="component" value="Unassembled WGS sequence"/>
</dbReference>
<protein>
    <submittedName>
        <fullName evidence="1">Uncharacterized protein</fullName>
    </submittedName>
</protein>
<organism evidence="1 2">
    <name type="scientific">Candidatus Nealsonbacteria bacterium CG02_land_8_20_14_3_00_37_10</name>
    <dbReference type="NCBI Taxonomy" id="1974699"/>
    <lineage>
        <taxon>Bacteria</taxon>
        <taxon>Candidatus Nealsoniibacteriota</taxon>
    </lineage>
</organism>